<feature type="domain" description="Response regulatory" evidence="16">
    <location>
        <begin position="1076"/>
        <end position="1191"/>
    </location>
</feature>
<dbReference type="SMART" id="SM00387">
    <property type="entry name" value="HATPase_c"/>
    <property type="match status" value="1"/>
</dbReference>
<dbReference type="SUPFAM" id="SSF55874">
    <property type="entry name" value="ATPase domain of HSP90 chaperone/DNA topoisomerase II/histidine kinase"/>
    <property type="match status" value="1"/>
</dbReference>
<dbReference type="FunFam" id="3.30.565.10:FF:000037">
    <property type="entry name" value="Hybrid sensor histidine kinase/response regulator"/>
    <property type="match status" value="1"/>
</dbReference>
<gene>
    <name evidence="17" type="ORF">EGT74_02020</name>
</gene>
<evidence type="ECO:0000259" key="16">
    <source>
        <dbReference type="PROSITE" id="PS50110"/>
    </source>
</evidence>
<dbReference type="Pfam" id="PF12833">
    <property type="entry name" value="HTH_18"/>
    <property type="match status" value="1"/>
</dbReference>
<organism evidence="17 18">
    <name type="scientific">Chitinophaga lutea</name>
    <dbReference type="NCBI Taxonomy" id="2488634"/>
    <lineage>
        <taxon>Bacteria</taxon>
        <taxon>Pseudomonadati</taxon>
        <taxon>Bacteroidota</taxon>
        <taxon>Chitinophagia</taxon>
        <taxon>Chitinophagales</taxon>
        <taxon>Chitinophagaceae</taxon>
        <taxon>Chitinophaga</taxon>
    </lineage>
</organism>
<proteinExistence type="predicted"/>
<sequence>MVLTVGRSHGQQVSFSRLTVDQGLVDNSVLVITQDDAGFIWMGTKNGLSRYDGVRFKTYQADPKDSFTINSNQISALYCDSRKTLWVGTDKGLNRYDPNTGGFVRVPLPDHQPVFVHCVFEDSRHDLWFGTRRGLFRMEKGDPRKITQVEMKSETDSTGRSVLDLCEDKQGGLWAGTWNGLARLQRYNGGFKTTVFKHHPDNPASLSANQVRAVAVDHDGRIWVGTFTQGLNRYDPRTGKFERITTDGRKPFSVVHGAIRELIVDRAGMLWAGTQDGLSRIDPATGATAVMRHSTDDPGSLSQNSVYSIFEDKNGSLWAGTYFGGVNIAYAYKTAWGILQSHEHRPGLNNNVVSCIVESKDKRGWWIGTEGGGLNYVDRSTGAWKVFRHAPDVPGTLGSNLIKNVMTDSKGNMWVLTSRGGLNLYNERTGRFRRYDFGATEAVTLETIALAEDSTGCYWLASSWGLMIFRMRGDSMERPPVTAYETGKKINVFTSTVMKDSRGTIWIGSDAGLYRERDGKVWKVSGEHSISAIHEDAEGNIWAGESNRGLLKYEPAQQHTQRFGTKEGLPANINILSIRADDQGYLWLATQKGLVKFHPEKKESRHYTTADGLPGNEFNPGAAMRDSKGTLAFGGTNGLVYFEPGQVETNTYKAPVAFTGLRLFNRPVHVGQRNGLLKKDIALTKTLVFKHSQNVFTIEFALLNFVKSSKNLYRYKLEGFDENWNEVSTPSATYMNLASGRYRFLVKGANNDGIWGQPSVIDIRILPPLWLTWWAYCLYAMVVLAVIFLVSRFIILRTLLKKEDELHKVKLNFFTNVSHEIRTHLTLIMTPIERLFYAKQTDEHTRMQLGTVKQHASRLLKLVSELMDFRKAETQHLKLEVAEHDLIAFLQGIYESFRELSLAKNIAISFSHKEAALPLYFDQEQMEKVFFNLLVNAFKFTPEGGRIAVTVLKGRQEVTVQVSDNGRGIAEEYHDKLFTNFFQVDDHGLQNTGYGIGLALARHIVELHNGKILVQSEPAKNGQEGRTTFSVTLLAGTAHFDQHARLRRPLQAVPAATAGNGSPAAQGTLENEKRFTLLVADDNQDLREQVADMFADRYNILQAPDGEAAWKTATTQIPDLIISDVMMPGTDGFELTNRLKSDERTSHIPVILLTAKSAQADQVSGLGKGADVYITKPFSTEVLQLQVRNLLAARERIRRILHRQITSVTPEKIDFTDSQDQAFLEKMHAVVEEHIDNSDFDVETLAKNLGMSPPVLYKKVKAVAGMSVNDFVKTYRLKRAAQMLEKGGFTVYEVAYSVGFANRRYFSQEFKKQFGKTPREFAGGKEEEEE</sequence>
<dbReference type="InterPro" id="IPR018062">
    <property type="entry name" value="HTH_AraC-typ_CS"/>
</dbReference>
<dbReference type="SUPFAM" id="SSF52172">
    <property type="entry name" value="CheY-like"/>
    <property type="match status" value="1"/>
</dbReference>
<evidence type="ECO:0000256" key="7">
    <source>
        <dbReference type="ARBA" id="ARBA00022840"/>
    </source>
</evidence>
<protein>
    <recommendedName>
        <fullName evidence="2">histidine kinase</fullName>
        <ecNumber evidence="2">2.7.13.3</ecNumber>
    </recommendedName>
</protein>
<comment type="catalytic activity">
    <reaction evidence="1">
        <text>ATP + protein L-histidine = ADP + protein N-phospho-L-histidine.</text>
        <dbReference type="EC" id="2.7.13.3"/>
    </reaction>
</comment>
<evidence type="ECO:0000256" key="3">
    <source>
        <dbReference type="ARBA" id="ARBA00022553"/>
    </source>
</evidence>
<feature type="domain" description="Histidine kinase" evidence="15">
    <location>
        <begin position="816"/>
        <end position="1037"/>
    </location>
</feature>
<evidence type="ECO:0000256" key="10">
    <source>
        <dbReference type="ARBA" id="ARBA00023125"/>
    </source>
</evidence>
<feature type="modified residue" description="4-aspartylphosphate" evidence="12">
    <location>
        <position position="1124"/>
    </location>
</feature>
<keyword evidence="6 17" id="KW-0418">Kinase</keyword>
<dbReference type="Pfam" id="PF00072">
    <property type="entry name" value="Response_reg"/>
    <property type="match status" value="1"/>
</dbReference>
<dbReference type="Pfam" id="PF07494">
    <property type="entry name" value="Reg_prop"/>
    <property type="match status" value="5"/>
</dbReference>
<dbReference type="SMART" id="SM00448">
    <property type="entry name" value="REC"/>
    <property type="match status" value="1"/>
</dbReference>
<evidence type="ECO:0000259" key="15">
    <source>
        <dbReference type="PROSITE" id="PS50109"/>
    </source>
</evidence>
<dbReference type="SUPFAM" id="SSF63829">
    <property type="entry name" value="Calcium-dependent phosphotriesterase"/>
    <property type="match status" value="2"/>
</dbReference>
<dbReference type="PROSITE" id="PS01124">
    <property type="entry name" value="HTH_ARAC_FAMILY_2"/>
    <property type="match status" value="1"/>
</dbReference>
<keyword evidence="3 12" id="KW-0597">Phosphoprotein</keyword>
<dbReference type="SUPFAM" id="SSF47384">
    <property type="entry name" value="Homodimeric domain of signal transducing histidine kinase"/>
    <property type="match status" value="1"/>
</dbReference>
<dbReference type="InterPro" id="IPR011006">
    <property type="entry name" value="CheY-like_superfamily"/>
</dbReference>
<accession>A0A3N4PUM6</accession>
<dbReference type="GO" id="GO:0000155">
    <property type="term" value="F:phosphorelay sensor kinase activity"/>
    <property type="evidence" value="ECO:0007669"/>
    <property type="project" value="InterPro"/>
</dbReference>
<keyword evidence="5" id="KW-0547">Nucleotide-binding</keyword>
<evidence type="ECO:0000256" key="12">
    <source>
        <dbReference type="PROSITE-ProRule" id="PRU00169"/>
    </source>
</evidence>
<dbReference type="SUPFAM" id="SSF46689">
    <property type="entry name" value="Homeodomain-like"/>
    <property type="match status" value="1"/>
</dbReference>
<dbReference type="FunFam" id="2.60.40.10:FF:000791">
    <property type="entry name" value="Two-component system sensor histidine kinase/response regulator"/>
    <property type="match status" value="1"/>
</dbReference>
<keyword evidence="11" id="KW-0804">Transcription</keyword>
<evidence type="ECO:0000256" key="4">
    <source>
        <dbReference type="ARBA" id="ARBA00022679"/>
    </source>
</evidence>
<dbReference type="EMBL" id="RPDH01000001">
    <property type="protein sequence ID" value="RPE12352.1"/>
    <property type="molecule type" value="Genomic_DNA"/>
</dbReference>
<dbReference type="PROSITE" id="PS50110">
    <property type="entry name" value="RESPONSE_REGULATORY"/>
    <property type="match status" value="1"/>
</dbReference>
<dbReference type="Gene3D" id="1.10.287.130">
    <property type="match status" value="1"/>
</dbReference>
<dbReference type="EC" id="2.7.13.3" evidence="2"/>
<evidence type="ECO:0000256" key="11">
    <source>
        <dbReference type="ARBA" id="ARBA00023163"/>
    </source>
</evidence>
<evidence type="ECO:0000256" key="1">
    <source>
        <dbReference type="ARBA" id="ARBA00000085"/>
    </source>
</evidence>
<dbReference type="Gene3D" id="2.130.10.10">
    <property type="entry name" value="YVTN repeat-like/Quinoprotein amine dehydrogenase"/>
    <property type="match status" value="2"/>
</dbReference>
<keyword evidence="13" id="KW-1133">Transmembrane helix</keyword>
<evidence type="ECO:0000256" key="9">
    <source>
        <dbReference type="ARBA" id="ARBA00023015"/>
    </source>
</evidence>
<dbReference type="CDD" id="cd00082">
    <property type="entry name" value="HisKA"/>
    <property type="match status" value="1"/>
</dbReference>
<evidence type="ECO:0000256" key="6">
    <source>
        <dbReference type="ARBA" id="ARBA00022777"/>
    </source>
</evidence>
<dbReference type="GO" id="GO:0005524">
    <property type="term" value="F:ATP binding"/>
    <property type="evidence" value="ECO:0007669"/>
    <property type="project" value="UniProtKB-KW"/>
</dbReference>
<keyword evidence="4" id="KW-0808">Transferase</keyword>
<dbReference type="SMART" id="SM00342">
    <property type="entry name" value="HTH_ARAC"/>
    <property type="match status" value="1"/>
</dbReference>
<dbReference type="PANTHER" id="PTHR43547:SF2">
    <property type="entry name" value="HYBRID SIGNAL TRANSDUCTION HISTIDINE KINASE C"/>
    <property type="match status" value="1"/>
</dbReference>
<dbReference type="InterPro" id="IPR011110">
    <property type="entry name" value="Reg_prop"/>
</dbReference>
<feature type="transmembrane region" description="Helical" evidence="13">
    <location>
        <begin position="773"/>
        <end position="795"/>
    </location>
</feature>
<dbReference type="Pfam" id="PF00512">
    <property type="entry name" value="HisKA"/>
    <property type="match status" value="1"/>
</dbReference>
<keyword evidence="7" id="KW-0067">ATP-binding</keyword>
<dbReference type="Gene3D" id="3.30.565.10">
    <property type="entry name" value="Histidine kinase-like ATPase, C-terminal domain"/>
    <property type="match status" value="1"/>
</dbReference>
<dbReference type="InterPro" id="IPR036097">
    <property type="entry name" value="HisK_dim/P_sf"/>
</dbReference>
<dbReference type="GO" id="GO:0043565">
    <property type="term" value="F:sequence-specific DNA binding"/>
    <property type="evidence" value="ECO:0007669"/>
    <property type="project" value="InterPro"/>
</dbReference>
<dbReference type="Gene3D" id="1.10.10.60">
    <property type="entry name" value="Homeodomain-like"/>
    <property type="match status" value="1"/>
</dbReference>
<dbReference type="InterPro" id="IPR004358">
    <property type="entry name" value="Sig_transdc_His_kin-like_C"/>
</dbReference>
<dbReference type="PROSITE" id="PS50109">
    <property type="entry name" value="HIS_KIN"/>
    <property type="match status" value="1"/>
</dbReference>
<dbReference type="Gene3D" id="2.60.40.10">
    <property type="entry name" value="Immunoglobulins"/>
    <property type="match status" value="1"/>
</dbReference>
<comment type="caution">
    <text evidence="17">The sequence shown here is derived from an EMBL/GenBank/DDBJ whole genome shotgun (WGS) entry which is preliminary data.</text>
</comment>
<reference evidence="17 18" key="1">
    <citation type="submission" date="2018-11" db="EMBL/GenBank/DDBJ databases">
        <title>Chitinophaga lutea sp.nov., isolate from arsenic contaminated soil.</title>
        <authorList>
            <person name="Zong Y."/>
        </authorList>
    </citation>
    <scope>NUCLEOTIDE SEQUENCE [LARGE SCALE GENOMIC DNA]</scope>
    <source>
        <strain evidence="17 18">ZY74</strain>
    </source>
</reference>
<dbReference type="Pfam" id="PF07495">
    <property type="entry name" value="Y_Y_Y"/>
    <property type="match status" value="1"/>
</dbReference>
<dbReference type="Proteomes" id="UP000278351">
    <property type="component" value="Unassembled WGS sequence"/>
</dbReference>
<dbReference type="InterPro" id="IPR003594">
    <property type="entry name" value="HATPase_dom"/>
</dbReference>
<dbReference type="InterPro" id="IPR036890">
    <property type="entry name" value="HATPase_C_sf"/>
</dbReference>
<keyword evidence="9" id="KW-0805">Transcription regulation</keyword>
<dbReference type="PRINTS" id="PR00344">
    <property type="entry name" value="BCTRLSENSOR"/>
</dbReference>
<dbReference type="PANTHER" id="PTHR43547">
    <property type="entry name" value="TWO-COMPONENT HISTIDINE KINASE"/>
    <property type="match status" value="1"/>
</dbReference>
<evidence type="ECO:0000313" key="18">
    <source>
        <dbReference type="Proteomes" id="UP000278351"/>
    </source>
</evidence>
<dbReference type="SMART" id="SM00388">
    <property type="entry name" value="HisKA"/>
    <property type="match status" value="1"/>
</dbReference>
<feature type="domain" description="HTH araC/xylS-type" evidence="14">
    <location>
        <begin position="1225"/>
        <end position="1324"/>
    </location>
</feature>
<dbReference type="InterPro" id="IPR009057">
    <property type="entry name" value="Homeodomain-like_sf"/>
</dbReference>
<dbReference type="InterPro" id="IPR005467">
    <property type="entry name" value="His_kinase_dom"/>
</dbReference>
<keyword evidence="13" id="KW-0812">Transmembrane</keyword>
<keyword evidence="8" id="KW-0902">Two-component regulatory system</keyword>
<name>A0A3N4PUM6_9BACT</name>
<dbReference type="InterPro" id="IPR015943">
    <property type="entry name" value="WD40/YVTN_repeat-like_dom_sf"/>
</dbReference>
<keyword evidence="10" id="KW-0238">DNA-binding</keyword>
<dbReference type="InterPro" id="IPR013783">
    <property type="entry name" value="Ig-like_fold"/>
</dbReference>
<dbReference type="InterPro" id="IPR003661">
    <property type="entry name" value="HisK_dim/P_dom"/>
</dbReference>
<keyword evidence="18" id="KW-1185">Reference proteome</keyword>
<keyword evidence="13" id="KW-0472">Membrane</keyword>
<dbReference type="InterPro" id="IPR001789">
    <property type="entry name" value="Sig_transdc_resp-reg_receiver"/>
</dbReference>
<dbReference type="GO" id="GO:0003700">
    <property type="term" value="F:DNA-binding transcription factor activity"/>
    <property type="evidence" value="ECO:0007669"/>
    <property type="project" value="InterPro"/>
</dbReference>
<evidence type="ECO:0000256" key="5">
    <source>
        <dbReference type="ARBA" id="ARBA00022741"/>
    </source>
</evidence>
<evidence type="ECO:0000313" key="17">
    <source>
        <dbReference type="EMBL" id="RPE12352.1"/>
    </source>
</evidence>
<evidence type="ECO:0000256" key="13">
    <source>
        <dbReference type="SAM" id="Phobius"/>
    </source>
</evidence>
<dbReference type="Gene3D" id="3.40.50.2300">
    <property type="match status" value="1"/>
</dbReference>
<evidence type="ECO:0000259" key="14">
    <source>
        <dbReference type="PROSITE" id="PS01124"/>
    </source>
</evidence>
<dbReference type="Pfam" id="PF02518">
    <property type="entry name" value="HATPase_c"/>
    <property type="match status" value="1"/>
</dbReference>
<dbReference type="PROSITE" id="PS00041">
    <property type="entry name" value="HTH_ARAC_FAMILY_1"/>
    <property type="match status" value="1"/>
</dbReference>
<evidence type="ECO:0000256" key="8">
    <source>
        <dbReference type="ARBA" id="ARBA00023012"/>
    </source>
</evidence>
<dbReference type="CDD" id="cd17574">
    <property type="entry name" value="REC_OmpR"/>
    <property type="match status" value="1"/>
</dbReference>
<evidence type="ECO:0000256" key="2">
    <source>
        <dbReference type="ARBA" id="ARBA00012438"/>
    </source>
</evidence>
<dbReference type="InterPro" id="IPR011123">
    <property type="entry name" value="Y_Y_Y"/>
</dbReference>
<dbReference type="InterPro" id="IPR018060">
    <property type="entry name" value="HTH_AraC"/>
</dbReference>